<evidence type="ECO:0000313" key="3">
    <source>
        <dbReference type="Proteomes" id="UP000054516"/>
    </source>
</evidence>
<reference evidence="2" key="1">
    <citation type="submission" date="2016-03" db="EMBL/GenBank/DDBJ databases">
        <title>Draft genome sequence of Rosellinia necatrix.</title>
        <authorList>
            <person name="Kanematsu S."/>
        </authorList>
    </citation>
    <scope>NUCLEOTIDE SEQUENCE [LARGE SCALE GENOMIC DNA]</scope>
    <source>
        <strain evidence="2">W97</strain>
    </source>
</reference>
<sequence length="58" mass="6310">MKSCNVSGDGFGAPAKSLRIPHSASAEEAINQQDKYRGYSPCRTREITPSQGQYFSVS</sequence>
<evidence type="ECO:0000256" key="1">
    <source>
        <dbReference type="SAM" id="MobiDB-lite"/>
    </source>
</evidence>
<organism evidence="2">
    <name type="scientific">Rosellinia necatrix</name>
    <name type="common">White root-rot fungus</name>
    <dbReference type="NCBI Taxonomy" id="77044"/>
    <lineage>
        <taxon>Eukaryota</taxon>
        <taxon>Fungi</taxon>
        <taxon>Dikarya</taxon>
        <taxon>Ascomycota</taxon>
        <taxon>Pezizomycotina</taxon>
        <taxon>Sordariomycetes</taxon>
        <taxon>Xylariomycetidae</taxon>
        <taxon>Xylariales</taxon>
        <taxon>Xylariaceae</taxon>
        <taxon>Rosellinia</taxon>
    </lineage>
</organism>
<gene>
    <name evidence="2" type="ORF">SAMD00023353_9500240</name>
</gene>
<feature type="region of interest" description="Disordered" evidence="1">
    <location>
        <begin position="1"/>
        <end position="42"/>
    </location>
</feature>
<accession>A0A1S8AAY4</accession>
<dbReference type="Proteomes" id="UP000054516">
    <property type="component" value="Unassembled WGS sequence"/>
</dbReference>
<dbReference type="EMBL" id="DF977540">
    <property type="protein sequence ID" value="GAW27258.1"/>
    <property type="molecule type" value="Genomic_DNA"/>
</dbReference>
<evidence type="ECO:0000313" key="2">
    <source>
        <dbReference type="EMBL" id="GAW27258.1"/>
    </source>
</evidence>
<proteinExistence type="predicted"/>
<protein>
    <submittedName>
        <fullName evidence="2">Uncharacterized protein</fullName>
    </submittedName>
</protein>
<dbReference type="AlphaFoldDB" id="A0A1S8AAY4"/>
<name>A0A1S8AAY4_ROSNE</name>
<keyword evidence="3" id="KW-1185">Reference proteome</keyword>